<reference evidence="1 2" key="1">
    <citation type="submission" date="2019-06" db="EMBL/GenBank/DDBJ databases">
        <title>Genomic Encyclopedia of Type Strains, Phase IV (KMG-V): Genome sequencing to study the core and pangenomes of soil and plant-associated prokaryotes.</title>
        <authorList>
            <person name="Whitman W."/>
        </authorList>
    </citation>
    <scope>NUCLEOTIDE SEQUENCE [LARGE SCALE GENOMIC DNA]</scope>
    <source>
        <strain evidence="1 2">BR 11880</strain>
    </source>
</reference>
<dbReference type="RefSeq" id="WP_145754455.1">
    <property type="nucleotide sequence ID" value="NZ_VITN01000037.1"/>
</dbReference>
<dbReference type="EMBL" id="VITN01000037">
    <property type="protein sequence ID" value="TWB09936.1"/>
    <property type="molecule type" value="Genomic_DNA"/>
</dbReference>
<dbReference type="SMART" id="SM00855">
    <property type="entry name" value="PGAM"/>
    <property type="match status" value="1"/>
</dbReference>
<dbReference type="OrthoDB" id="9783269at2"/>
<dbReference type="CDD" id="cd07067">
    <property type="entry name" value="HP_PGM_like"/>
    <property type="match status" value="1"/>
</dbReference>
<dbReference type="SUPFAM" id="SSF53254">
    <property type="entry name" value="Phosphoglycerate mutase-like"/>
    <property type="match status" value="1"/>
</dbReference>
<dbReference type="InterPro" id="IPR013078">
    <property type="entry name" value="His_Pase_superF_clade-1"/>
</dbReference>
<dbReference type="InterPro" id="IPR029033">
    <property type="entry name" value="His_PPase_superfam"/>
</dbReference>
<organism evidence="1 2">
    <name type="scientific">Nitrospirillum amazonense</name>
    <dbReference type="NCBI Taxonomy" id="28077"/>
    <lineage>
        <taxon>Bacteria</taxon>
        <taxon>Pseudomonadati</taxon>
        <taxon>Pseudomonadota</taxon>
        <taxon>Alphaproteobacteria</taxon>
        <taxon>Rhodospirillales</taxon>
        <taxon>Azospirillaceae</taxon>
        <taxon>Nitrospirillum</taxon>
    </lineage>
</organism>
<dbReference type="Pfam" id="PF00300">
    <property type="entry name" value="His_Phos_1"/>
    <property type="match status" value="1"/>
</dbReference>
<proteinExistence type="predicted"/>
<accession>A0A560EKP6</accession>
<name>A0A560EKP6_9PROT</name>
<comment type="caution">
    <text evidence="1">The sequence shown here is derived from an EMBL/GenBank/DDBJ whole genome shotgun (WGS) entry which is preliminary data.</text>
</comment>
<sequence>MTASDVIGRLTLLAHAPTRAQRGAIFPRADDAAEETGLAQAIQLAEVRALRKVDRLWTAPETRARQTADVLAGALGLEAHEDTALADLDVGAWQGRSLADLSAHEADAVGAWLGDPEARPHGAESLAQLRARVARWLEHGTTEGHTLAVTHPAVIRMAVAVVLEAPPQAFWRLDIAPLSLTDLRWHQRWAVRATGVDALTLPRLLRHPA</sequence>
<dbReference type="Gene3D" id="3.40.50.1240">
    <property type="entry name" value="Phosphoglycerate mutase-like"/>
    <property type="match status" value="1"/>
</dbReference>
<evidence type="ECO:0000313" key="2">
    <source>
        <dbReference type="Proteomes" id="UP000319859"/>
    </source>
</evidence>
<dbReference type="AlphaFoldDB" id="A0A560EKP6"/>
<dbReference type="Proteomes" id="UP000319859">
    <property type="component" value="Unassembled WGS sequence"/>
</dbReference>
<evidence type="ECO:0000313" key="1">
    <source>
        <dbReference type="EMBL" id="TWB09936.1"/>
    </source>
</evidence>
<gene>
    <name evidence="1" type="ORF">FBZ89_13717</name>
</gene>
<protein>
    <submittedName>
        <fullName evidence="1">Broad specificity phosphatase PhoE</fullName>
    </submittedName>
</protein>